<sequence>MPRQRTRFQSAVPNPASVCLKNEKSVSYRCIRPLLVGRGLLLFVRKGLKLGRDDTLKETRGNGLALLPLGIFLALFIGSGIITGDFYKLPILVAIIIAVGIALAMNRKESFNVKVERFAKGAGNPDIMIMVLIFVLAGAFSETAKGMGGVDSTVNLALSILPQGFIVAGIFVIGAFISLAMGTSMGTIAALAPIAVGISGQTDISIALTMATVVGGAMFGDNLSFISDTTIAAVRSQGTEMKDKFKTNFLIVLPAAIITIVLLVVLTLGNHTEIKAHTFDWVKILPYAGVLITALLGWNVLIVLTGGTVLSGVIGLIDGSYTLASFFKSVTTGIGGMMELVLLAILIGGMVELIQYNGGIQYLMNVLTRNIRSKKGAEFGIAGLVSMTNVCTANNTISIIFTGPLAKNIADQYEIDPRKSASVLDLFSCCIQGLIPYGAQMLTAAGFAALSPVELLPYAFYPILVGVCGIISILIGFPRFSKVAKKKEYHKTA</sequence>
<feature type="transmembrane region" description="Helical" evidence="9">
    <location>
        <begin position="89"/>
        <end position="106"/>
    </location>
</feature>
<evidence type="ECO:0000256" key="1">
    <source>
        <dbReference type="ARBA" id="ARBA00004651"/>
    </source>
</evidence>
<feature type="domain" description="Na+/H+ antiporter NhaC-like C-terminal" evidence="10">
    <location>
        <begin position="297"/>
        <end position="477"/>
    </location>
</feature>
<keyword evidence="5 9" id="KW-0812">Transmembrane</keyword>
<evidence type="ECO:0000256" key="3">
    <source>
        <dbReference type="ARBA" id="ARBA00022449"/>
    </source>
</evidence>
<dbReference type="AlphaFoldDB" id="A0A1E8BAQ2"/>
<evidence type="ECO:0000256" key="5">
    <source>
        <dbReference type="ARBA" id="ARBA00022692"/>
    </source>
</evidence>
<dbReference type="EMBL" id="LXLT01000019">
    <property type="protein sequence ID" value="OFD81907.1"/>
    <property type="molecule type" value="Genomic_DNA"/>
</dbReference>
<dbReference type="PANTHER" id="PTHR33451">
    <property type="entry name" value="MALATE-2H(+)/NA(+)-LACTATE ANTIPORTER"/>
    <property type="match status" value="1"/>
</dbReference>
<evidence type="ECO:0000256" key="2">
    <source>
        <dbReference type="ARBA" id="ARBA00022448"/>
    </source>
</evidence>
<organism evidence="11 12">
    <name type="scientific">Bacillus mycoides</name>
    <dbReference type="NCBI Taxonomy" id="1405"/>
    <lineage>
        <taxon>Bacteria</taxon>
        <taxon>Bacillati</taxon>
        <taxon>Bacillota</taxon>
        <taxon>Bacilli</taxon>
        <taxon>Bacillales</taxon>
        <taxon>Bacillaceae</taxon>
        <taxon>Bacillus</taxon>
        <taxon>Bacillus cereus group</taxon>
    </lineage>
</organism>
<gene>
    <name evidence="11" type="ORF">BWGOE8_14550</name>
</gene>
<protein>
    <submittedName>
        <fullName evidence="11">Sodium:proton antiporter</fullName>
    </submittedName>
</protein>
<feature type="transmembrane region" description="Helical" evidence="9">
    <location>
        <begin position="334"/>
        <end position="354"/>
    </location>
</feature>
<feature type="transmembrane region" description="Helical" evidence="9">
    <location>
        <begin position="290"/>
        <end position="314"/>
    </location>
</feature>
<dbReference type="Pfam" id="PF03553">
    <property type="entry name" value="Na_H_antiporter"/>
    <property type="match status" value="2"/>
</dbReference>
<comment type="similarity">
    <text evidence="8">Belongs to the NhaC Na(+)/H(+) (TC 2.A.35) antiporter family.</text>
</comment>
<dbReference type="PATRIC" id="fig|86662.25.peg.1435"/>
<name>A0A1E8BAQ2_BACMY</name>
<feature type="transmembrane region" description="Helical" evidence="9">
    <location>
        <begin position="249"/>
        <end position="269"/>
    </location>
</feature>
<evidence type="ECO:0000313" key="11">
    <source>
        <dbReference type="EMBL" id="OFD81907.1"/>
    </source>
</evidence>
<feature type="transmembrane region" description="Helical" evidence="9">
    <location>
        <begin position="164"/>
        <end position="192"/>
    </location>
</feature>
<evidence type="ECO:0000259" key="10">
    <source>
        <dbReference type="Pfam" id="PF03553"/>
    </source>
</evidence>
<accession>A0A1E8BAQ2</accession>
<evidence type="ECO:0000256" key="4">
    <source>
        <dbReference type="ARBA" id="ARBA00022475"/>
    </source>
</evidence>
<evidence type="ECO:0000256" key="8">
    <source>
        <dbReference type="ARBA" id="ARBA00038435"/>
    </source>
</evidence>
<evidence type="ECO:0000256" key="7">
    <source>
        <dbReference type="ARBA" id="ARBA00023136"/>
    </source>
</evidence>
<feature type="transmembrane region" description="Helical" evidence="9">
    <location>
        <begin position="64"/>
        <end position="83"/>
    </location>
</feature>
<comment type="subcellular location">
    <subcellularLocation>
        <location evidence="1">Cell membrane</location>
        <topology evidence="1">Multi-pass membrane protein</topology>
    </subcellularLocation>
</comment>
<keyword evidence="2" id="KW-0813">Transport</keyword>
<keyword evidence="7 9" id="KW-0472">Membrane</keyword>
<dbReference type="PANTHER" id="PTHR33451:SF5">
    <property type="entry name" value="NA+_H+ ANTIPORTER"/>
    <property type="match status" value="1"/>
</dbReference>
<proteinExistence type="inferred from homology"/>
<keyword evidence="4" id="KW-1003">Cell membrane</keyword>
<dbReference type="InterPro" id="IPR018461">
    <property type="entry name" value="Na/H_Antiport_NhaC-like_C"/>
</dbReference>
<dbReference type="Proteomes" id="UP000175706">
    <property type="component" value="Unassembled WGS sequence"/>
</dbReference>
<comment type="caution">
    <text evidence="11">The sequence shown here is derived from an EMBL/GenBank/DDBJ whole genome shotgun (WGS) entry which is preliminary data.</text>
</comment>
<keyword evidence="3" id="KW-0050">Antiport</keyword>
<dbReference type="GO" id="GO:0015297">
    <property type="term" value="F:antiporter activity"/>
    <property type="evidence" value="ECO:0007669"/>
    <property type="project" value="UniProtKB-KW"/>
</dbReference>
<feature type="transmembrane region" description="Helical" evidence="9">
    <location>
        <begin position="127"/>
        <end position="144"/>
    </location>
</feature>
<dbReference type="InterPro" id="IPR052180">
    <property type="entry name" value="NhaC_Na-H+_Antiporter"/>
</dbReference>
<feature type="transmembrane region" description="Helical" evidence="9">
    <location>
        <begin position="455"/>
        <end position="477"/>
    </location>
</feature>
<evidence type="ECO:0000313" key="12">
    <source>
        <dbReference type="Proteomes" id="UP000175706"/>
    </source>
</evidence>
<evidence type="ECO:0000256" key="9">
    <source>
        <dbReference type="SAM" id="Phobius"/>
    </source>
</evidence>
<reference evidence="11 12" key="1">
    <citation type="submission" date="2016-05" db="EMBL/GenBank/DDBJ databases">
        <title>Bacillus thuringiensis and Bacillus weihenstephanensis as novel biocontrol agents of wilt causing Verticillium species.</title>
        <authorList>
            <person name="Hollensteiner J."/>
            <person name="Wemheuer F."/>
            <person name="Harting R."/>
            <person name="Kolarzyk A."/>
            <person name="Diaz-Valerio S."/>
            <person name="Poehlein A."/>
            <person name="Brzuszkiewicz E."/>
            <person name="Nesemann K."/>
            <person name="Braus-Stromeyer S."/>
            <person name="Braus G."/>
            <person name="Daniel R."/>
            <person name="Liesegang H."/>
        </authorList>
    </citation>
    <scope>NUCLEOTIDE SEQUENCE [LARGE SCALE GENOMIC DNA]</scope>
    <source>
        <strain evidence="11 12">GOE8</strain>
    </source>
</reference>
<feature type="domain" description="Na+/H+ antiporter NhaC-like C-terminal" evidence="10">
    <location>
        <begin position="127"/>
        <end position="266"/>
    </location>
</feature>
<keyword evidence="6 9" id="KW-1133">Transmembrane helix</keyword>
<evidence type="ECO:0000256" key="6">
    <source>
        <dbReference type="ARBA" id="ARBA00022989"/>
    </source>
</evidence>
<dbReference type="GO" id="GO:0005886">
    <property type="term" value="C:plasma membrane"/>
    <property type="evidence" value="ECO:0007669"/>
    <property type="project" value="UniProtKB-SubCell"/>
</dbReference>